<evidence type="ECO:0008006" key="3">
    <source>
        <dbReference type="Google" id="ProtNLM"/>
    </source>
</evidence>
<reference evidence="1 2" key="1">
    <citation type="journal article" date="2020" name="ISME J.">
        <title>Comparative genomics reveals insights into cyanobacterial evolution and habitat adaptation.</title>
        <authorList>
            <person name="Chen M.Y."/>
            <person name="Teng W.K."/>
            <person name="Zhao L."/>
            <person name="Hu C.X."/>
            <person name="Zhou Y.K."/>
            <person name="Han B.P."/>
            <person name="Song L.R."/>
            <person name="Shu W.S."/>
        </authorList>
    </citation>
    <scope>NUCLEOTIDE SEQUENCE [LARGE SCALE GENOMIC DNA]</scope>
    <source>
        <strain evidence="1 2">FACHB-119</strain>
    </source>
</reference>
<keyword evidence="2" id="KW-1185">Reference proteome</keyword>
<protein>
    <recommendedName>
        <fullName evidence="3">Transposase</fullName>
    </recommendedName>
</protein>
<evidence type="ECO:0000313" key="2">
    <source>
        <dbReference type="Proteomes" id="UP000661112"/>
    </source>
</evidence>
<gene>
    <name evidence="1" type="ORF">H6G83_30990</name>
</gene>
<dbReference type="EMBL" id="JACJSG010000065">
    <property type="protein sequence ID" value="MBD2504977.1"/>
    <property type="molecule type" value="Genomic_DNA"/>
</dbReference>
<dbReference type="Proteomes" id="UP000661112">
    <property type="component" value="Unassembled WGS sequence"/>
</dbReference>
<sequence length="50" mass="5842">MVHLCCKIFGDRYPFILMLEGCHDLLWAIAYIRSDFSRYVEKSEGVGCRV</sequence>
<accession>A0ABR8DCP9</accession>
<name>A0ABR8DCP9_9NOST</name>
<evidence type="ECO:0000313" key="1">
    <source>
        <dbReference type="EMBL" id="MBD2504977.1"/>
    </source>
</evidence>
<dbReference type="RefSeq" id="WP_190479331.1">
    <property type="nucleotide sequence ID" value="NZ_JACJSG010000065.1"/>
</dbReference>
<organism evidence="1 2">
    <name type="scientific">Anabaena azotica FACHB-119</name>
    <dbReference type="NCBI Taxonomy" id="947527"/>
    <lineage>
        <taxon>Bacteria</taxon>
        <taxon>Bacillati</taxon>
        <taxon>Cyanobacteriota</taxon>
        <taxon>Cyanophyceae</taxon>
        <taxon>Nostocales</taxon>
        <taxon>Nostocaceae</taxon>
        <taxon>Anabaena</taxon>
        <taxon>Anabaena azotica</taxon>
    </lineage>
</organism>
<proteinExistence type="predicted"/>
<comment type="caution">
    <text evidence="1">The sequence shown here is derived from an EMBL/GenBank/DDBJ whole genome shotgun (WGS) entry which is preliminary data.</text>
</comment>